<name>A0A9P0D8L3_9CUCU</name>
<evidence type="ECO:0000256" key="4">
    <source>
        <dbReference type="ARBA" id="ARBA00022741"/>
    </source>
</evidence>
<keyword evidence="3" id="KW-0808">Transferase</keyword>
<dbReference type="Gene3D" id="1.10.510.10">
    <property type="entry name" value="Transferase(Phosphotransferase) domain 1"/>
    <property type="match status" value="2"/>
</dbReference>
<dbReference type="GO" id="GO:1990625">
    <property type="term" value="P:negative regulation of cytoplasmic translational initiation in response to stress"/>
    <property type="evidence" value="ECO:0007669"/>
    <property type="project" value="TreeGrafter"/>
</dbReference>
<keyword evidence="4 11" id="KW-0547">Nucleotide-binding</keyword>
<evidence type="ECO:0000256" key="14">
    <source>
        <dbReference type="SAM" id="MobiDB-lite"/>
    </source>
</evidence>
<keyword evidence="2" id="KW-0723">Serine/threonine-protein kinase</keyword>
<dbReference type="SUPFAM" id="SSF56112">
    <property type="entry name" value="Protein kinase-like (PK-like)"/>
    <property type="match status" value="2"/>
</dbReference>
<evidence type="ECO:0000259" key="16">
    <source>
        <dbReference type="PROSITE" id="PS50908"/>
    </source>
</evidence>
<comment type="catalytic activity">
    <reaction evidence="8">
        <text>L-threonyl-[protein] + ATP = O-phospho-L-threonyl-[protein] + ADP + H(+)</text>
        <dbReference type="Rhea" id="RHEA:46608"/>
        <dbReference type="Rhea" id="RHEA-COMP:11060"/>
        <dbReference type="Rhea" id="RHEA-COMP:11605"/>
        <dbReference type="ChEBI" id="CHEBI:15378"/>
        <dbReference type="ChEBI" id="CHEBI:30013"/>
        <dbReference type="ChEBI" id="CHEBI:30616"/>
        <dbReference type="ChEBI" id="CHEBI:61977"/>
        <dbReference type="ChEBI" id="CHEBI:456216"/>
        <dbReference type="EC" id="2.7.11.1"/>
    </reaction>
</comment>
<evidence type="ECO:0000256" key="5">
    <source>
        <dbReference type="ARBA" id="ARBA00022777"/>
    </source>
</evidence>
<feature type="region of interest" description="Disordered" evidence="14">
    <location>
        <begin position="645"/>
        <end position="700"/>
    </location>
</feature>
<feature type="binding site" evidence="11">
    <location>
        <begin position="526"/>
        <end position="534"/>
    </location>
    <ligand>
        <name>ATP</name>
        <dbReference type="ChEBI" id="CHEBI:30616"/>
    </ligand>
</feature>
<dbReference type="EMBL" id="OV651820">
    <property type="protein sequence ID" value="CAH1114436.1"/>
    <property type="molecule type" value="Genomic_DNA"/>
</dbReference>
<dbReference type="Gene3D" id="3.40.50.800">
    <property type="entry name" value="Anticodon-binding domain"/>
    <property type="match status" value="1"/>
</dbReference>
<feature type="domain" description="Protein kinase" evidence="15">
    <location>
        <begin position="520"/>
        <end position="924"/>
    </location>
</feature>
<dbReference type="OrthoDB" id="6778822at2759"/>
<dbReference type="Proteomes" id="UP001153636">
    <property type="component" value="Chromosome 8"/>
</dbReference>
<evidence type="ECO:0000256" key="13">
    <source>
        <dbReference type="SAM" id="Coils"/>
    </source>
</evidence>
<dbReference type="SUPFAM" id="SSF55681">
    <property type="entry name" value="Class II aaRS and biotin synthetases"/>
    <property type="match status" value="1"/>
</dbReference>
<dbReference type="PANTHER" id="PTHR11042">
    <property type="entry name" value="EUKARYOTIC TRANSLATION INITIATION FACTOR 2-ALPHA KINASE EIF2-ALPHA KINASE -RELATED"/>
    <property type="match status" value="1"/>
</dbReference>
<organism evidence="17 18">
    <name type="scientific">Psylliodes chrysocephalus</name>
    <dbReference type="NCBI Taxonomy" id="3402493"/>
    <lineage>
        <taxon>Eukaryota</taxon>
        <taxon>Metazoa</taxon>
        <taxon>Ecdysozoa</taxon>
        <taxon>Arthropoda</taxon>
        <taxon>Hexapoda</taxon>
        <taxon>Insecta</taxon>
        <taxon>Pterygota</taxon>
        <taxon>Neoptera</taxon>
        <taxon>Endopterygota</taxon>
        <taxon>Coleoptera</taxon>
        <taxon>Polyphaga</taxon>
        <taxon>Cucujiformia</taxon>
        <taxon>Chrysomeloidea</taxon>
        <taxon>Chrysomelidae</taxon>
        <taxon>Galerucinae</taxon>
        <taxon>Alticini</taxon>
        <taxon>Psylliodes</taxon>
    </lineage>
</organism>
<evidence type="ECO:0000256" key="1">
    <source>
        <dbReference type="ARBA" id="ARBA00012513"/>
    </source>
</evidence>
<proteinExistence type="inferred from homology"/>
<dbReference type="GO" id="GO:0000077">
    <property type="term" value="P:DNA damage checkpoint signaling"/>
    <property type="evidence" value="ECO:0007669"/>
    <property type="project" value="InterPro"/>
</dbReference>
<feature type="active site" description="Proton acceptor" evidence="10">
    <location>
        <position position="765"/>
    </location>
</feature>
<gene>
    <name evidence="17" type="ORF">PSYICH_LOCUS14256</name>
</gene>
<dbReference type="Gene3D" id="3.30.200.20">
    <property type="entry name" value="Phosphorylase Kinase, domain 1"/>
    <property type="match status" value="1"/>
</dbReference>
<keyword evidence="6 11" id="KW-0067">ATP-binding</keyword>
<evidence type="ECO:0000256" key="9">
    <source>
        <dbReference type="ARBA" id="ARBA00048679"/>
    </source>
</evidence>
<dbReference type="InterPro" id="IPR016255">
    <property type="entry name" value="Gcn2"/>
</dbReference>
<dbReference type="PIRSF" id="PIRSF000660">
    <property type="entry name" value="Ser/Thr_PK_GCN2"/>
    <property type="match status" value="1"/>
</dbReference>
<feature type="coiled-coil region" evidence="13">
    <location>
        <begin position="137"/>
        <end position="186"/>
    </location>
</feature>
<dbReference type="Pfam" id="PF13393">
    <property type="entry name" value="tRNA-synt_His"/>
    <property type="match status" value="1"/>
</dbReference>
<keyword evidence="13" id="KW-0175">Coiled coil</keyword>
<evidence type="ECO:0000256" key="8">
    <source>
        <dbReference type="ARBA" id="ARBA00047899"/>
    </source>
</evidence>
<keyword evidence="18" id="KW-1185">Reference proteome</keyword>
<dbReference type="CDD" id="cd23823">
    <property type="entry name" value="RWD_GCN2"/>
    <property type="match status" value="1"/>
</dbReference>
<feature type="compositionally biased region" description="Polar residues" evidence="14">
    <location>
        <begin position="687"/>
        <end position="698"/>
    </location>
</feature>
<sequence length="1565" mass="180894">MLAEESFETRQNNEFEALQAIYNEHLCDLRKKAVWNQWTPLDLSITLTPQQGSLGTQEFYVQVDLHIICNEKYPDSTPNILLENGKGLSNTILMELKQCLDEKADNLKGEEMIFQLCQLVEEFLHKHNKPASKSFYEEMLERQKEKEMKDLQAKQIELDKQRQYMREEVQKREEILRSEAKKWKETRRNSDIDTEIDDRKSSITSRKHLNSSAETSEESVCDHKTTVIISFGVRDIQRGRCIKHSTSNHITFSGIDTESGELVLISEWSFPYKTKNDLQQIQRQLGSIDQEINYLMKLKHSNLSQYYGMKYDINNDSVTVFLLKEFIFGTNCYSLFTNQDLKVDTEYLKHIARGILIGLDYLHRNNVVHKDLRESCIYINDCGTVVISNYSIHRRLLDLCSQGHCYYNKKTDIFKFGLLILSLLQGYTISEENVEIPSIFSSDLYDFLSRCLAEEENDRYTATQLLSHSFFHKPLITFSPKHANEEIELQSNVSPEINQTDLQDLSNSLTNSQSRINNEFEFLQHLGKGAYGDVIKVKNKLDGGYYAIKRIQLNPKNRALNKKIVREVKLLSRLNHENVVRYFNSWIETTTIKDDTNSMSSTFSTEERIPKIIRKTEFTVNDNIEALAPSMKNVEVSITYDSKSQAPYISSSDDDSSDEDEGWGGGIYELSDSDSIEFEHGSESESKSASTTISTPKPSDSVEVSHEIIKQIDFMYIQMEFCEKSTLRTAIDNNLYLENERMLRLFREIVEGLAYIHQQGMIHRDLKPVNIFLDSEDHVKIGDFGLATTNIKSKQNESILSKSILETEKEETADESKTGFVGTALYVAPEISNACKVIYSQKVDIYSLGIILFEMSYKPLDTSMERIKILTKLRLKEIIFPPDFEDDNNQNPIELIRWLLDHDLSKRPTSQELLQSEHIPPPVLEECELRELVRHTLNNPQLKGYKYLIASCFKQNVTFVQDITYDKDPSAPNLSRPLPLQEFVKEICIKIFKQHGGQNLATPLLIPKSKYYENLDSCVKLMTHFGGIVSLPHDLRVPFARYLAWNGIASLRRYSIERVYREKKVFGFQPRELYECAFDIVSPTPGVLMSDAEILYIVYEILNELPGIKNKHFTIRLNHNLLLKSILLHYGIKEDNQEIYTMLYDVKESKVPKYQMQNYFIRLGLPDNNINILMNLFNSEFEISKVASHFQMITKKRSGDASQFARQALQELKIISQNAEAYGIEYDMVVSPGLVYNVQQYSGMIFQFACELKKKHKHNAMEVLAAGGRYDSMISWYRSIMDQATLSSRSVQQSAVGVSISLDKLVQALQKEQIEDIPKIDTLDVVVCSVGNKQMIHDKTKILRSLWGAGIKCFLIETTNIEEIQELLNDLKVAHVIMLKDNEQGMVRVRSWDRERFQEKSYTTNELLENMQRILKYWSDKNDESNQITSLSRSESRSSYGEKNQQVQEADVDVLFLDKISSTSRKRYETQIRSQLSNLFKKLTGFVLVLGLSTESGIIRTLASYLEFETEINFQKSVESVIERHPRHKKYLIDICDEIYDLKTKRKNPTVVLYSVSDNFHKVVL</sequence>
<dbReference type="Gene3D" id="3.10.110.10">
    <property type="entry name" value="Ubiquitin Conjugating Enzyme"/>
    <property type="match status" value="1"/>
</dbReference>
<dbReference type="InterPro" id="IPR016135">
    <property type="entry name" value="UBQ-conjugating_enzyme/RWD"/>
</dbReference>
<feature type="region of interest" description="Disordered" evidence="14">
    <location>
        <begin position="194"/>
        <end position="215"/>
    </location>
</feature>
<evidence type="ECO:0000256" key="11">
    <source>
        <dbReference type="PIRSR" id="PIRSR000660-2"/>
    </source>
</evidence>
<protein>
    <recommendedName>
        <fullName evidence="1">non-specific serine/threonine protein kinase</fullName>
        <ecNumber evidence="1">2.7.11.1</ecNumber>
    </recommendedName>
</protein>
<feature type="domain" description="RWD" evidence="16">
    <location>
        <begin position="13"/>
        <end position="127"/>
    </location>
</feature>
<dbReference type="InterPro" id="IPR000719">
    <property type="entry name" value="Prot_kinase_dom"/>
</dbReference>
<evidence type="ECO:0000256" key="10">
    <source>
        <dbReference type="PIRSR" id="PIRSR000660-1"/>
    </source>
</evidence>
<dbReference type="PROSITE" id="PS00108">
    <property type="entry name" value="PROTEIN_KINASE_ST"/>
    <property type="match status" value="1"/>
</dbReference>
<reference evidence="17" key="1">
    <citation type="submission" date="2022-01" db="EMBL/GenBank/DDBJ databases">
        <authorList>
            <person name="King R."/>
        </authorList>
    </citation>
    <scope>NUCLEOTIDE SEQUENCE</scope>
</reference>
<feature type="compositionally biased region" description="Acidic residues" evidence="14">
    <location>
        <begin position="652"/>
        <end position="662"/>
    </location>
</feature>
<dbReference type="InterPro" id="IPR041715">
    <property type="entry name" value="HisRS-like_core"/>
</dbReference>
<evidence type="ECO:0000256" key="7">
    <source>
        <dbReference type="ARBA" id="ARBA00037982"/>
    </source>
</evidence>
<dbReference type="SUPFAM" id="SSF54495">
    <property type="entry name" value="UBC-like"/>
    <property type="match status" value="1"/>
</dbReference>
<keyword evidence="5" id="KW-0418">Kinase</keyword>
<dbReference type="PROSITE" id="PS50908">
    <property type="entry name" value="RWD"/>
    <property type="match status" value="1"/>
</dbReference>
<evidence type="ECO:0000256" key="12">
    <source>
        <dbReference type="PROSITE-ProRule" id="PRU10141"/>
    </source>
</evidence>
<feature type="domain" description="Protein kinase" evidence="15">
    <location>
        <begin position="236"/>
        <end position="471"/>
    </location>
</feature>
<dbReference type="SMART" id="SM00220">
    <property type="entry name" value="S_TKc"/>
    <property type="match status" value="1"/>
</dbReference>
<dbReference type="FunFam" id="3.10.110.10:FF:000057">
    <property type="entry name" value="eukaryotic translation initiation factor 2-alpha kinase 4"/>
    <property type="match status" value="1"/>
</dbReference>
<dbReference type="PANTHER" id="PTHR11042:SF136">
    <property type="entry name" value="EIF-2-ALPHA KINASE GCN2"/>
    <property type="match status" value="1"/>
</dbReference>
<dbReference type="GO" id="GO:0005634">
    <property type="term" value="C:nucleus"/>
    <property type="evidence" value="ECO:0007669"/>
    <property type="project" value="TreeGrafter"/>
</dbReference>
<dbReference type="GO" id="GO:0005524">
    <property type="term" value="F:ATP binding"/>
    <property type="evidence" value="ECO:0007669"/>
    <property type="project" value="UniProtKB-UniRule"/>
</dbReference>
<accession>A0A9P0D8L3</accession>
<evidence type="ECO:0000313" key="18">
    <source>
        <dbReference type="Proteomes" id="UP001153636"/>
    </source>
</evidence>
<dbReference type="EC" id="2.7.11.1" evidence="1"/>
<dbReference type="Gene3D" id="3.30.930.10">
    <property type="entry name" value="Bira Bifunctional Protein, Domain 2"/>
    <property type="match status" value="1"/>
</dbReference>
<dbReference type="SMART" id="SM00591">
    <property type="entry name" value="RWD"/>
    <property type="match status" value="1"/>
</dbReference>
<evidence type="ECO:0000313" key="17">
    <source>
        <dbReference type="EMBL" id="CAH1114436.1"/>
    </source>
</evidence>
<comment type="catalytic activity">
    <reaction evidence="9">
        <text>L-seryl-[protein] + ATP = O-phospho-L-seryl-[protein] + ADP + H(+)</text>
        <dbReference type="Rhea" id="RHEA:17989"/>
        <dbReference type="Rhea" id="RHEA-COMP:9863"/>
        <dbReference type="Rhea" id="RHEA-COMP:11604"/>
        <dbReference type="ChEBI" id="CHEBI:15378"/>
        <dbReference type="ChEBI" id="CHEBI:29999"/>
        <dbReference type="ChEBI" id="CHEBI:30616"/>
        <dbReference type="ChEBI" id="CHEBI:83421"/>
        <dbReference type="ChEBI" id="CHEBI:456216"/>
        <dbReference type="EC" id="2.7.11.1"/>
    </reaction>
</comment>
<dbReference type="CDD" id="cd14046">
    <property type="entry name" value="STKc_EIF2AK4_GCN2_rpt2"/>
    <property type="match status" value="1"/>
</dbReference>
<dbReference type="PROSITE" id="PS00107">
    <property type="entry name" value="PROTEIN_KINASE_ATP"/>
    <property type="match status" value="1"/>
</dbReference>
<dbReference type="InterPro" id="IPR011009">
    <property type="entry name" value="Kinase-like_dom_sf"/>
</dbReference>
<evidence type="ECO:0000259" key="15">
    <source>
        <dbReference type="PROSITE" id="PS50011"/>
    </source>
</evidence>
<dbReference type="GO" id="GO:0005829">
    <property type="term" value="C:cytosol"/>
    <property type="evidence" value="ECO:0007669"/>
    <property type="project" value="TreeGrafter"/>
</dbReference>
<evidence type="ECO:0000256" key="6">
    <source>
        <dbReference type="ARBA" id="ARBA00022840"/>
    </source>
</evidence>
<dbReference type="InterPro" id="IPR006575">
    <property type="entry name" value="RWD_dom"/>
</dbReference>
<dbReference type="GO" id="GO:0004694">
    <property type="term" value="F:eukaryotic translation initiation factor 2alpha kinase activity"/>
    <property type="evidence" value="ECO:0007669"/>
    <property type="project" value="InterPro"/>
</dbReference>
<dbReference type="InterPro" id="IPR008271">
    <property type="entry name" value="Ser/Thr_kinase_AS"/>
</dbReference>
<feature type="compositionally biased region" description="Basic and acidic residues" evidence="14">
    <location>
        <begin position="677"/>
        <end position="686"/>
    </location>
</feature>
<dbReference type="InterPro" id="IPR017441">
    <property type="entry name" value="Protein_kinase_ATP_BS"/>
</dbReference>
<evidence type="ECO:0000256" key="2">
    <source>
        <dbReference type="ARBA" id="ARBA00022527"/>
    </source>
</evidence>
<feature type="binding site" evidence="11 12">
    <location>
        <position position="549"/>
    </location>
    <ligand>
        <name>ATP</name>
        <dbReference type="ChEBI" id="CHEBI:30616"/>
    </ligand>
</feature>
<dbReference type="Pfam" id="PF00069">
    <property type="entry name" value="Pkinase"/>
    <property type="match status" value="3"/>
</dbReference>
<dbReference type="InterPro" id="IPR045864">
    <property type="entry name" value="aa-tRNA-synth_II/BPL/LPL"/>
</dbReference>
<comment type="similarity">
    <text evidence="7">Belongs to the protein kinase superfamily. Ser/Thr protein kinase family. GCN2 subfamily.</text>
</comment>
<evidence type="ECO:0000256" key="3">
    <source>
        <dbReference type="ARBA" id="ARBA00022679"/>
    </source>
</evidence>
<dbReference type="InterPro" id="IPR050339">
    <property type="entry name" value="CC_SR_Kinase"/>
</dbReference>
<dbReference type="Pfam" id="PF05773">
    <property type="entry name" value="RWD"/>
    <property type="match status" value="1"/>
</dbReference>
<dbReference type="PROSITE" id="PS50011">
    <property type="entry name" value="PROTEIN_KINASE_DOM"/>
    <property type="match status" value="2"/>
</dbReference>
<dbReference type="InterPro" id="IPR036621">
    <property type="entry name" value="Anticodon-bd_dom_sf"/>
</dbReference>